<dbReference type="RefSeq" id="WP_139757096.1">
    <property type="nucleotide sequence ID" value="NZ_CP039852.1"/>
</dbReference>
<evidence type="ECO:0000256" key="6">
    <source>
        <dbReference type="ARBA" id="ARBA00022475"/>
    </source>
</evidence>
<keyword evidence="6 12" id="KW-1003">Cell membrane</keyword>
<dbReference type="GO" id="GO:0017004">
    <property type="term" value="P:cytochrome complex assembly"/>
    <property type="evidence" value="ECO:0007669"/>
    <property type="project" value="UniProtKB-KW"/>
</dbReference>
<name>A0A5B7YG94_9ALTE</name>
<keyword evidence="14" id="KW-1185">Reference proteome</keyword>
<dbReference type="InterPro" id="IPR052075">
    <property type="entry name" value="Heme_exporter_D"/>
</dbReference>
<dbReference type="GO" id="GO:0005886">
    <property type="term" value="C:plasma membrane"/>
    <property type="evidence" value="ECO:0007669"/>
    <property type="project" value="UniProtKB-SubCell"/>
</dbReference>
<evidence type="ECO:0000256" key="4">
    <source>
        <dbReference type="ARBA" id="ARBA00016461"/>
    </source>
</evidence>
<keyword evidence="11 12" id="KW-0472">Membrane</keyword>
<dbReference type="Pfam" id="PF04995">
    <property type="entry name" value="CcmD"/>
    <property type="match status" value="1"/>
</dbReference>
<organism evidence="13 14">
    <name type="scientific">Salinimonas iocasae</name>
    <dbReference type="NCBI Taxonomy" id="2572577"/>
    <lineage>
        <taxon>Bacteria</taxon>
        <taxon>Pseudomonadati</taxon>
        <taxon>Pseudomonadota</taxon>
        <taxon>Gammaproteobacteria</taxon>
        <taxon>Alteromonadales</taxon>
        <taxon>Alteromonadaceae</taxon>
        <taxon>Alteromonas/Salinimonas group</taxon>
        <taxon>Salinimonas</taxon>
    </lineage>
</organism>
<keyword evidence="5 12" id="KW-0813">Transport</keyword>
<evidence type="ECO:0000256" key="5">
    <source>
        <dbReference type="ARBA" id="ARBA00022448"/>
    </source>
</evidence>
<evidence type="ECO:0000256" key="2">
    <source>
        <dbReference type="ARBA" id="ARBA00004377"/>
    </source>
</evidence>
<evidence type="ECO:0000256" key="11">
    <source>
        <dbReference type="ARBA" id="ARBA00023136"/>
    </source>
</evidence>
<comment type="similarity">
    <text evidence="3 12">Belongs to the CcmD/CycX/HelD family.</text>
</comment>
<keyword evidence="10 12" id="KW-1133">Transmembrane helix</keyword>
<dbReference type="InterPro" id="IPR007078">
    <property type="entry name" value="Haem_export_protD_CcmD"/>
</dbReference>
<comment type="function">
    <text evidence="1 12">Required for the export of heme to the periplasm for the biogenesis of c-type cytochromes.</text>
</comment>
<protein>
    <recommendedName>
        <fullName evidence="4 12">Heme exporter protein D</fullName>
    </recommendedName>
</protein>
<dbReference type="EMBL" id="CP039852">
    <property type="protein sequence ID" value="QCZ94356.1"/>
    <property type="molecule type" value="Genomic_DNA"/>
</dbReference>
<evidence type="ECO:0000256" key="8">
    <source>
        <dbReference type="ARBA" id="ARBA00022692"/>
    </source>
</evidence>
<evidence type="ECO:0000256" key="9">
    <source>
        <dbReference type="ARBA" id="ARBA00022748"/>
    </source>
</evidence>
<keyword evidence="7 12" id="KW-0997">Cell inner membrane</keyword>
<dbReference type="NCBIfam" id="TIGR03141">
    <property type="entry name" value="cytochro_ccmD"/>
    <property type="match status" value="1"/>
</dbReference>
<evidence type="ECO:0000256" key="7">
    <source>
        <dbReference type="ARBA" id="ARBA00022519"/>
    </source>
</evidence>
<accession>A0A5B7YG94</accession>
<evidence type="ECO:0000313" key="14">
    <source>
        <dbReference type="Proteomes" id="UP000304912"/>
    </source>
</evidence>
<dbReference type="Proteomes" id="UP000304912">
    <property type="component" value="Chromosome"/>
</dbReference>
<dbReference type="OrthoDB" id="9815607at2"/>
<dbReference type="PANTHER" id="PTHR37531">
    <property type="entry name" value="HEME EXPORTER PROTEIN D"/>
    <property type="match status" value="1"/>
</dbReference>
<evidence type="ECO:0000256" key="1">
    <source>
        <dbReference type="ARBA" id="ARBA00002442"/>
    </source>
</evidence>
<feature type="transmembrane region" description="Helical" evidence="12">
    <location>
        <begin position="15"/>
        <end position="36"/>
    </location>
</feature>
<evidence type="ECO:0000313" key="13">
    <source>
        <dbReference type="EMBL" id="QCZ94356.1"/>
    </source>
</evidence>
<dbReference type="KEGG" id="salk:FBQ74_13140"/>
<keyword evidence="9 12" id="KW-0201">Cytochrome c-type biogenesis</keyword>
<evidence type="ECO:0000256" key="10">
    <source>
        <dbReference type="ARBA" id="ARBA00022989"/>
    </source>
</evidence>
<gene>
    <name evidence="13" type="primary">ccmD</name>
    <name evidence="13" type="ORF">FBQ74_13140</name>
</gene>
<dbReference type="AlphaFoldDB" id="A0A5B7YG94"/>
<comment type="subcellular location">
    <subcellularLocation>
        <location evidence="2 12">Cell inner membrane</location>
        <topology evidence="2 12">Single-pass membrane protein</topology>
    </subcellularLocation>
</comment>
<proteinExistence type="inferred from homology"/>
<sequence>MQFDSLDEFFGMGGYGFYVWLSIGVCFACMFLLVVASKIEKRRLLDVIRKESARRERMRKAKQARQARAG</sequence>
<dbReference type="GO" id="GO:1903607">
    <property type="term" value="P:cytochrome c biosynthetic process"/>
    <property type="evidence" value="ECO:0007669"/>
    <property type="project" value="TreeGrafter"/>
</dbReference>
<dbReference type="GO" id="GO:0015886">
    <property type="term" value="P:heme transport"/>
    <property type="evidence" value="ECO:0007669"/>
    <property type="project" value="InterPro"/>
</dbReference>
<evidence type="ECO:0000256" key="3">
    <source>
        <dbReference type="ARBA" id="ARBA00008741"/>
    </source>
</evidence>
<evidence type="ECO:0000256" key="12">
    <source>
        <dbReference type="RuleBase" id="RU363101"/>
    </source>
</evidence>
<keyword evidence="8 12" id="KW-0812">Transmembrane</keyword>
<reference evidence="13 14" key="1">
    <citation type="submission" date="2019-04" db="EMBL/GenBank/DDBJ databases">
        <title>Salinimonas iocasae sp. nov., a halophilic bacterium isolated from the outer tube casing of tubeworms in Okinawa Trough.</title>
        <authorList>
            <person name="Zhang H."/>
            <person name="Wang H."/>
            <person name="Li C."/>
        </authorList>
    </citation>
    <scope>NUCLEOTIDE SEQUENCE [LARGE SCALE GENOMIC DNA]</scope>
    <source>
        <strain evidence="13 14">KX18D6</strain>
    </source>
</reference>
<dbReference type="PANTHER" id="PTHR37531:SF1">
    <property type="entry name" value="HEME EXPORTER PROTEIN D"/>
    <property type="match status" value="1"/>
</dbReference>